<feature type="region of interest" description="Disordered" evidence="4">
    <location>
        <begin position="772"/>
        <end position="829"/>
    </location>
</feature>
<keyword evidence="3" id="KW-0408">Iron</keyword>
<dbReference type="PANTHER" id="PTHR24305:SF166">
    <property type="entry name" value="CYTOCHROME P450 12A4, MITOCHONDRIAL-RELATED"/>
    <property type="match status" value="1"/>
</dbReference>
<comment type="similarity">
    <text evidence="2">Belongs to the cytochrome P450 family.</text>
</comment>
<dbReference type="GO" id="GO:0016705">
    <property type="term" value="F:oxidoreductase activity, acting on paired donors, with incorporation or reduction of molecular oxygen"/>
    <property type="evidence" value="ECO:0007669"/>
    <property type="project" value="InterPro"/>
</dbReference>
<feature type="region of interest" description="Disordered" evidence="4">
    <location>
        <begin position="326"/>
        <end position="378"/>
    </location>
</feature>
<feature type="compositionally biased region" description="Gly residues" evidence="4">
    <location>
        <begin position="232"/>
        <end position="247"/>
    </location>
</feature>
<dbReference type="PROSITE" id="PS00086">
    <property type="entry name" value="CYTOCHROME_P450"/>
    <property type="match status" value="1"/>
</dbReference>
<evidence type="ECO:0000256" key="2">
    <source>
        <dbReference type="ARBA" id="ARBA00010617"/>
    </source>
</evidence>
<feature type="compositionally biased region" description="Low complexity" evidence="4">
    <location>
        <begin position="357"/>
        <end position="367"/>
    </location>
</feature>
<sequence>MSSTWEELCFYGQLASMIFAPKYDLPRVPGPPGSFALGNITAVMRPDYHVQMLEWANQYGGVYKFSLGFQWVVVVSDPRVAVQVLGRGPGSIPRKCVGYKFFDLATNAEGAHSFFTTSDEAQWAAVRKAAAAGFSSANVRKAFPIALRHARLVASSLDPSAPPDPNNPYTALLHHHNHHNHFNHHNHHHGSQSHHNQQGNNPTLQQPQSQSPQLQPRSGTASPPAPASTTGGSSGGGGSGGSGGGGPSSASADGRLPPNVAIGGVFENSSSSSSGGGGGDATAKPVAQLPPSAVTAEGRPSGRSAVPERGLRRGFLSRLLYLGSPATGRAAARNSSPQPDSAAADTPVGLDSGGGAPSASAAEPWAPGEEDEEAAAPPRPCTCGNCGRDGLRAQPGAVAAATDMCRATSHPIPIGSDSGSDDGGGDRTDGGGDRTDGDAGSSDCDVGSVSCVGGASASGSAVTAAATAAAATCNGSVASDCAAGVARRADGISTSAGGGGADGGGTEGGGGSADGGGGGVLADIQEHLELSMLHVFVEALFDIQPEDFPGRQVAADMNLVLEEANERLKVPLRKVAMALRQPMAQARVRAAQLRLAKVYGNMYDTIRSRGPPADGLTDLWAGLARLRHPSSGSPLSRSQLVPEIGALMMAGFDTSSHSVAWVLFALASWPEVQQRVRGELEARGLVAGADGSPPRDPSLDDLSQLPYLNAVIDETMRMFPVAATASVREVTQPTRVGDYVIPPGVIVWPMLYALHNSVHNWDRPEEFRPERWLAAGGGGGAGGAGGGGGSSPPSTPRSRDATAAVSETEAPPGETAAAATAASGGGGGGAGGKRFMPFSDGMKSCLGQALGLMEVRTMLVVLLGRYVFQLDPSMGGLEAVRRNMIMSLTLKIKGGLRLLATPLRAAAGATAGADGGIGG</sequence>
<protein>
    <recommendedName>
        <fullName evidence="7">Cytochrome P450</fullName>
    </recommendedName>
</protein>
<dbReference type="Proteomes" id="UP001165080">
    <property type="component" value="Unassembled WGS sequence"/>
</dbReference>
<name>A0A9W6BG99_9CHLO</name>
<evidence type="ECO:0000313" key="6">
    <source>
        <dbReference type="Proteomes" id="UP001165080"/>
    </source>
</evidence>
<feature type="compositionally biased region" description="Gly residues" evidence="4">
    <location>
        <begin position="775"/>
        <end position="790"/>
    </location>
</feature>
<dbReference type="OrthoDB" id="1486960at2759"/>
<feature type="compositionally biased region" description="Low complexity" evidence="4">
    <location>
        <begin position="806"/>
        <end position="822"/>
    </location>
</feature>
<evidence type="ECO:0000256" key="3">
    <source>
        <dbReference type="PIRSR" id="PIRSR602401-1"/>
    </source>
</evidence>
<dbReference type="GO" id="GO:0004497">
    <property type="term" value="F:monooxygenase activity"/>
    <property type="evidence" value="ECO:0007669"/>
    <property type="project" value="InterPro"/>
</dbReference>
<feature type="compositionally biased region" description="Low complexity" evidence="4">
    <location>
        <begin position="193"/>
        <end position="231"/>
    </location>
</feature>
<dbReference type="GO" id="GO:0020037">
    <property type="term" value="F:heme binding"/>
    <property type="evidence" value="ECO:0007669"/>
    <property type="project" value="InterPro"/>
</dbReference>
<comment type="caution">
    <text evidence="5">The sequence shown here is derived from an EMBL/GenBank/DDBJ whole genome shotgun (WGS) entry which is preliminary data.</text>
</comment>
<evidence type="ECO:0008006" key="7">
    <source>
        <dbReference type="Google" id="ProtNLM"/>
    </source>
</evidence>
<dbReference type="Pfam" id="PF00067">
    <property type="entry name" value="p450"/>
    <property type="match status" value="2"/>
</dbReference>
<comment type="cofactor">
    <cofactor evidence="1 3">
        <name>heme</name>
        <dbReference type="ChEBI" id="CHEBI:30413"/>
    </cofactor>
</comment>
<organism evidence="5 6">
    <name type="scientific">Pleodorina starrii</name>
    <dbReference type="NCBI Taxonomy" id="330485"/>
    <lineage>
        <taxon>Eukaryota</taxon>
        <taxon>Viridiplantae</taxon>
        <taxon>Chlorophyta</taxon>
        <taxon>core chlorophytes</taxon>
        <taxon>Chlorophyceae</taxon>
        <taxon>CS clade</taxon>
        <taxon>Chlamydomonadales</taxon>
        <taxon>Volvocaceae</taxon>
        <taxon>Pleodorina</taxon>
    </lineage>
</organism>
<evidence type="ECO:0000256" key="4">
    <source>
        <dbReference type="SAM" id="MobiDB-lite"/>
    </source>
</evidence>
<accession>A0A9W6BG99</accession>
<keyword evidence="6" id="KW-1185">Reference proteome</keyword>
<dbReference type="PRINTS" id="PR00385">
    <property type="entry name" value="P450"/>
</dbReference>
<feature type="compositionally biased region" description="Basic residues" evidence="4">
    <location>
        <begin position="179"/>
        <end position="192"/>
    </location>
</feature>
<dbReference type="EMBL" id="BRXU01000004">
    <property type="protein sequence ID" value="GLC51504.1"/>
    <property type="molecule type" value="Genomic_DNA"/>
</dbReference>
<keyword evidence="3" id="KW-0479">Metal-binding</keyword>
<dbReference type="SUPFAM" id="SSF48264">
    <property type="entry name" value="Cytochrome P450"/>
    <property type="match status" value="2"/>
</dbReference>
<evidence type="ECO:0000256" key="1">
    <source>
        <dbReference type="ARBA" id="ARBA00001971"/>
    </source>
</evidence>
<dbReference type="InterPro" id="IPR001128">
    <property type="entry name" value="Cyt_P450"/>
</dbReference>
<gene>
    <name evidence="5" type="primary">PLEST001476</name>
    <name evidence="5" type="ORF">PLESTB_000509600</name>
</gene>
<feature type="region of interest" description="Disordered" evidence="4">
    <location>
        <begin position="179"/>
        <end position="312"/>
    </location>
</feature>
<dbReference type="PANTHER" id="PTHR24305">
    <property type="entry name" value="CYTOCHROME P450"/>
    <property type="match status" value="1"/>
</dbReference>
<dbReference type="InterPro" id="IPR017972">
    <property type="entry name" value="Cyt_P450_CS"/>
</dbReference>
<feature type="region of interest" description="Disordered" evidence="4">
    <location>
        <begin position="410"/>
        <end position="443"/>
    </location>
</feature>
<feature type="compositionally biased region" description="Basic and acidic residues" evidence="4">
    <location>
        <begin position="424"/>
        <end position="437"/>
    </location>
</feature>
<dbReference type="Gene3D" id="1.10.630.10">
    <property type="entry name" value="Cytochrome P450"/>
    <property type="match status" value="2"/>
</dbReference>
<keyword evidence="3" id="KW-0349">Heme</keyword>
<dbReference type="AlphaFoldDB" id="A0A9W6BG99"/>
<evidence type="ECO:0000313" key="5">
    <source>
        <dbReference type="EMBL" id="GLC51504.1"/>
    </source>
</evidence>
<feature type="region of interest" description="Disordered" evidence="4">
    <location>
        <begin position="492"/>
        <end position="518"/>
    </location>
</feature>
<dbReference type="GO" id="GO:0005506">
    <property type="term" value="F:iron ion binding"/>
    <property type="evidence" value="ECO:0007669"/>
    <property type="project" value="InterPro"/>
</dbReference>
<proteinExistence type="inferred from homology"/>
<dbReference type="PRINTS" id="PR00463">
    <property type="entry name" value="EP450I"/>
</dbReference>
<feature type="binding site" description="axial binding residue" evidence="3">
    <location>
        <position position="845"/>
    </location>
    <ligand>
        <name>heme</name>
        <dbReference type="ChEBI" id="CHEBI:30413"/>
    </ligand>
    <ligandPart>
        <name>Fe</name>
        <dbReference type="ChEBI" id="CHEBI:18248"/>
    </ligandPart>
</feature>
<dbReference type="InterPro" id="IPR050121">
    <property type="entry name" value="Cytochrome_P450_monoxygenase"/>
</dbReference>
<dbReference type="InterPro" id="IPR036396">
    <property type="entry name" value="Cyt_P450_sf"/>
</dbReference>
<dbReference type="InterPro" id="IPR002401">
    <property type="entry name" value="Cyt_P450_E_grp-I"/>
</dbReference>
<reference evidence="5 6" key="1">
    <citation type="journal article" date="2023" name="Commun. Biol.">
        <title>Reorganization of the ancestral sex-determining regions during the evolution of trioecy in Pleodorina starrii.</title>
        <authorList>
            <person name="Takahashi K."/>
            <person name="Suzuki S."/>
            <person name="Kawai-Toyooka H."/>
            <person name="Yamamoto K."/>
            <person name="Hamaji T."/>
            <person name="Ootsuki R."/>
            <person name="Yamaguchi H."/>
            <person name="Kawachi M."/>
            <person name="Higashiyama T."/>
            <person name="Nozaki H."/>
        </authorList>
    </citation>
    <scope>NUCLEOTIDE SEQUENCE [LARGE SCALE GENOMIC DNA]</scope>
    <source>
        <strain evidence="5 6">NIES-4479</strain>
    </source>
</reference>
<feature type="compositionally biased region" description="Gly residues" evidence="4">
    <location>
        <begin position="496"/>
        <end position="518"/>
    </location>
</feature>